<evidence type="ECO:0000313" key="19">
    <source>
        <dbReference type="EMBL" id="GAQ82583.1"/>
    </source>
</evidence>
<dbReference type="GO" id="GO:0004674">
    <property type="term" value="F:protein serine/threonine kinase activity"/>
    <property type="evidence" value="ECO:0007669"/>
    <property type="project" value="UniProtKB-KW"/>
</dbReference>
<dbReference type="GO" id="GO:0002229">
    <property type="term" value="P:defense response to oomycetes"/>
    <property type="evidence" value="ECO:0007669"/>
    <property type="project" value="UniProtKB-ARBA"/>
</dbReference>
<dbReference type="EMBL" id="DF237065">
    <property type="protein sequence ID" value="GAQ82583.1"/>
    <property type="molecule type" value="Genomic_DNA"/>
</dbReference>
<evidence type="ECO:0000256" key="3">
    <source>
        <dbReference type="ARBA" id="ARBA00022527"/>
    </source>
</evidence>
<dbReference type="Gene3D" id="1.10.510.10">
    <property type="entry name" value="Transferase(Phosphotransferase) domain 1"/>
    <property type="match status" value="1"/>
</dbReference>
<evidence type="ECO:0000256" key="7">
    <source>
        <dbReference type="ARBA" id="ARBA00022741"/>
    </source>
</evidence>
<dbReference type="InterPro" id="IPR001245">
    <property type="entry name" value="Ser-Thr/Tyr_kinase_cat_dom"/>
</dbReference>
<keyword evidence="9 14" id="KW-0067">ATP-binding</keyword>
<dbReference type="InterPro" id="IPR000719">
    <property type="entry name" value="Prot_kinase_dom"/>
</dbReference>
<evidence type="ECO:0000313" key="20">
    <source>
        <dbReference type="Proteomes" id="UP000054558"/>
    </source>
</evidence>
<dbReference type="Pfam" id="PF07714">
    <property type="entry name" value="PK_Tyr_Ser-Thr"/>
    <property type="match status" value="1"/>
</dbReference>
<dbReference type="SMART" id="SM00220">
    <property type="entry name" value="S_TKc"/>
    <property type="match status" value="1"/>
</dbReference>
<dbReference type="GO" id="GO:0005886">
    <property type="term" value="C:plasma membrane"/>
    <property type="evidence" value="ECO:0007669"/>
    <property type="project" value="UniProtKB-SubCell"/>
</dbReference>
<feature type="chain" id="PRO_5012914560" evidence="17">
    <location>
        <begin position="32"/>
        <end position="788"/>
    </location>
</feature>
<evidence type="ECO:0000256" key="17">
    <source>
        <dbReference type="SAM" id="SignalP"/>
    </source>
</evidence>
<dbReference type="InterPro" id="IPR011009">
    <property type="entry name" value="Kinase-like_dom_sf"/>
</dbReference>
<gene>
    <name evidence="19" type="ORF">KFL_001160170</name>
</gene>
<evidence type="ECO:0000256" key="5">
    <source>
        <dbReference type="ARBA" id="ARBA00022692"/>
    </source>
</evidence>
<keyword evidence="10 16" id="KW-1133">Transmembrane helix</keyword>
<keyword evidence="12" id="KW-0675">Receptor</keyword>
<sequence>MAAVPLHLSRINLSFCLLIVLSSYIIGPVAGQFPIPWGPPEEERFINGQITTSPFAFQPGTPLDGRYQCLTNTSLLPPLVVTAPCFTAASTDSPNLADKWTWNFQNRTVNPWVGLQYRQPGAYCLDGGSLSIAPGSVYSDAFILIAPCVDRAPAQQWAWDGAYLQIVPTIQKDRWFAVSAQDATHFQLTSNRSLAAPLNFVLPPYTNISTYTIQPGSVHSDPNGVTLAIPSNIGDGPGPCPYGPHAAGTFSSSVDCSARCDATPGCLGTNFGISGGIGCCYLKAYFPPATTSSTSGYSTYVKGTAAEPWFPALNLPSSPRAPAPAPGPQVNPILNPEPSSSSASAAIAGGVAGGVALLALLAVLGFCCIWGRRRRRRAEPPAEDPEGSDYEKSAAPYAPSMASPGSNVSSHQAFLPWKEYRYEELFLATGHFSRANLLGEGAFGSVYRGALPDGTAVAVKQLKAGPKNAAKSDFEAEVSALSRVSHKNLIAFRGYCVTSDSYYLVLDLASRGNLDVALRRPQMRTDVQVLTWSERLHIAAAAAHGIAYLHYDCSPAFIHRDIKAANILLDSKQYAKVADFGLAKLMDDQDDAGTMTLKGSWGYLAPEYALQGQVTKKSDVYSFGVVLLELLTGRRAQRAFPNGTRQNLTDQVIALLRQGAPVPLDPLLKEDVPPEQAAYLLNIALACTDLQDYMRPSIGEVYRALEGLAKGVVGPSFFRSDGTLRPGESIPPGVVIPAVPVFRFGTPAGTPEASFASGRGETVTSFAGTDVSAVSSVSNDVSQILDGR</sequence>
<evidence type="ECO:0000256" key="1">
    <source>
        <dbReference type="ARBA" id="ARBA00004251"/>
    </source>
</evidence>
<keyword evidence="4" id="KW-0808">Transferase</keyword>
<dbReference type="FunFam" id="1.10.510.10:FF:000240">
    <property type="entry name" value="Lectin-domain containing receptor kinase A4.3"/>
    <property type="match status" value="1"/>
</dbReference>
<dbReference type="PROSITE" id="PS50011">
    <property type="entry name" value="PROTEIN_KINASE_DOM"/>
    <property type="match status" value="1"/>
</dbReference>
<keyword evidence="13" id="KW-0325">Glycoprotein</keyword>
<protein>
    <submittedName>
        <fullName evidence="19">Protein kinase superfamily protein</fullName>
    </submittedName>
</protein>
<feature type="binding site" evidence="14">
    <location>
        <position position="460"/>
    </location>
    <ligand>
        <name>ATP</name>
        <dbReference type="ChEBI" id="CHEBI:30616"/>
    </ligand>
</feature>
<dbReference type="FunFam" id="3.30.200.20:FF:000162">
    <property type="entry name" value="Adenine nucleotide alpha hydrolase-like domain kinase"/>
    <property type="match status" value="1"/>
</dbReference>
<evidence type="ECO:0000256" key="9">
    <source>
        <dbReference type="ARBA" id="ARBA00022840"/>
    </source>
</evidence>
<name>A0A1Y1HWQ0_KLENI</name>
<feature type="domain" description="Protein kinase" evidence="18">
    <location>
        <begin position="432"/>
        <end position="718"/>
    </location>
</feature>
<keyword evidence="11 16" id="KW-0472">Membrane</keyword>
<feature type="transmembrane region" description="Helical" evidence="16">
    <location>
        <begin position="345"/>
        <end position="370"/>
    </location>
</feature>
<dbReference type="InterPro" id="IPR008271">
    <property type="entry name" value="Ser/Thr_kinase_AS"/>
</dbReference>
<feature type="compositionally biased region" description="Low complexity" evidence="15">
    <location>
        <begin position="393"/>
        <end position="406"/>
    </location>
</feature>
<dbReference type="PANTHER" id="PTHR47982:SF44">
    <property type="entry name" value="PROLINE-RICH RECEPTOR-LIKE PROTEIN KINASE PERK13-RELATED"/>
    <property type="match status" value="1"/>
</dbReference>
<dbReference type="GO" id="GO:0005524">
    <property type="term" value="F:ATP binding"/>
    <property type="evidence" value="ECO:0007669"/>
    <property type="project" value="UniProtKB-UniRule"/>
</dbReference>
<evidence type="ECO:0000256" key="8">
    <source>
        <dbReference type="ARBA" id="ARBA00022777"/>
    </source>
</evidence>
<dbReference type="PROSITE" id="PS00107">
    <property type="entry name" value="PROTEIN_KINASE_ATP"/>
    <property type="match status" value="1"/>
</dbReference>
<evidence type="ECO:0000256" key="6">
    <source>
        <dbReference type="ARBA" id="ARBA00022729"/>
    </source>
</evidence>
<dbReference type="STRING" id="105231.A0A1Y1HWQ0"/>
<keyword evidence="7 14" id="KW-0547">Nucleotide-binding</keyword>
<evidence type="ECO:0000256" key="14">
    <source>
        <dbReference type="PROSITE-ProRule" id="PRU10141"/>
    </source>
</evidence>
<evidence type="ECO:0000256" key="10">
    <source>
        <dbReference type="ARBA" id="ARBA00022989"/>
    </source>
</evidence>
<dbReference type="Proteomes" id="UP000054558">
    <property type="component" value="Unassembled WGS sequence"/>
</dbReference>
<keyword evidence="20" id="KW-1185">Reference proteome</keyword>
<dbReference type="AlphaFoldDB" id="A0A1Y1HWQ0"/>
<evidence type="ECO:0000256" key="4">
    <source>
        <dbReference type="ARBA" id="ARBA00022679"/>
    </source>
</evidence>
<organism evidence="19 20">
    <name type="scientific">Klebsormidium nitens</name>
    <name type="common">Green alga</name>
    <name type="synonym">Ulothrix nitens</name>
    <dbReference type="NCBI Taxonomy" id="105231"/>
    <lineage>
        <taxon>Eukaryota</taxon>
        <taxon>Viridiplantae</taxon>
        <taxon>Streptophyta</taxon>
        <taxon>Klebsormidiophyceae</taxon>
        <taxon>Klebsormidiales</taxon>
        <taxon>Klebsormidiaceae</taxon>
        <taxon>Klebsormidium</taxon>
    </lineage>
</organism>
<dbReference type="InterPro" id="IPR047117">
    <property type="entry name" value="PERK1-13-like"/>
</dbReference>
<dbReference type="Gene3D" id="3.30.200.20">
    <property type="entry name" value="Phosphorylase Kinase, domain 1"/>
    <property type="match status" value="1"/>
</dbReference>
<keyword evidence="5 16" id="KW-0812">Transmembrane</keyword>
<evidence type="ECO:0000256" key="16">
    <source>
        <dbReference type="SAM" id="Phobius"/>
    </source>
</evidence>
<keyword evidence="6 17" id="KW-0732">Signal</keyword>
<evidence type="ECO:0000256" key="15">
    <source>
        <dbReference type="SAM" id="MobiDB-lite"/>
    </source>
</evidence>
<evidence type="ECO:0000256" key="12">
    <source>
        <dbReference type="ARBA" id="ARBA00023170"/>
    </source>
</evidence>
<keyword evidence="2" id="KW-1003">Cell membrane</keyword>
<evidence type="ECO:0000256" key="2">
    <source>
        <dbReference type="ARBA" id="ARBA00022475"/>
    </source>
</evidence>
<comment type="subcellular location">
    <subcellularLocation>
        <location evidence="1">Cell membrane</location>
        <topology evidence="1">Single-pass type I membrane protein</topology>
    </subcellularLocation>
</comment>
<evidence type="ECO:0000259" key="18">
    <source>
        <dbReference type="PROSITE" id="PS50011"/>
    </source>
</evidence>
<keyword evidence="8 19" id="KW-0418">Kinase</keyword>
<dbReference type="PANTHER" id="PTHR47982">
    <property type="entry name" value="PROLINE-RICH RECEPTOR-LIKE PROTEIN KINASE PERK4"/>
    <property type="match status" value="1"/>
</dbReference>
<feature type="signal peptide" evidence="17">
    <location>
        <begin position="1"/>
        <end position="31"/>
    </location>
</feature>
<proteinExistence type="predicted"/>
<dbReference type="SUPFAM" id="SSF56112">
    <property type="entry name" value="Protein kinase-like (PK-like)"/>
    <property type="match status" value="1"/>
</dbReference>
<dbReference type="OMA" id="CPDERCE"/>
<evidence type="ECO:0000256" key="11">
    <source>
        <dbReference type="ARBA" id="ARBA00023136"/>
    </source>
</evidence>
<feature type="region of interest" description="Disordered" evidence="15">
    <location>
        <begin position="377"/>
        <end position="406"/>
    </location>
</feature>
<dbReference type="OrthoDB" id="4062651at2759"/>
<keyword evidence="3" id="KW-0723">Serine/threonine-protein kinase</keyword>
<dbReference type="PROSITE" id="PS00108">
    <property type="entry name" value="PROTEIN_KINASE_ST"/>
    <property type="match status" value="1"/>
</dbReference>
<evidence type="ECO:0000256" key="13">
    <source>
        <dbReference type="ARBA" id="ARBA00023180"/>
    </source>
</evidence>
<accession>A0A1Y1HWQ0</accession>
<reference evidence="19 20" key="1">
    <citation type="journal article" date="2014" name="Nat. Commun.">
        <title>Klebsormidium flaccidum genome reveals primary factors for plant terrestrial adaptation.</title>
        <authorList>
            <person name="Hori K."/>
            <person name="Maruyama F."/>
            <person name="Fujisawa T."/>
            <person name="Togashi T."/>
            <person name="Yamamoto N."/>
            <person name="Seo M."/>
            <person name="Sato S."/>
            <person name="Yamada T."/>
            <person name="Mori H."/>
            <person name="Tajima N."/>
            <person name="Moriyama T."/>
            <person name="Ikeuchi M."/>
            <person name="Watanabe M."/>
            <person name="Wada H."/>
            <person name="Kobayashi K."/>
            <person name="Saito M."/>
            <person name="Masuda T."/>
            <person name="Sasaki-Sekimoto Y."/>
            <person name="Mashiguchi K."/>
            <person name="Awai K."/>
            <person name="Shimojima M."/>
            <person name="Masuda S."/>
            <person name="Iwai M."/>
            <person name="Nobusawa T."/>
            <person name="Narise T."/>
            <person name="Kondo S."/>
            <person name="Saito H."/>
            <person name="Sato R."/>
            <person name="Murakawa M."/>
            <person name="Ihara Y."/>
            <person name="Oshima-Yamada Y."/>
            <person name="Ohtaka K."/>
            <person name="Satoh M."/>
            <person name="Sonobe K."/>
            <person name="Ishii M."/>
            <person name="Ohtani R."/>
            <person name="Kanamori-Sato M."/>
            <person name="Honoki R."/>
            <person name="Miyazaki D."/>
            <person name="Mochizuki H."/>
            <person name="Umetsu J."/>
            <person name="Higashi K."/>
            <person name="Shibata D."/>
            <person name="Kamiya Y."/>
            <person name="Sato N."/>
            <person name="Nakamura Y."/>
            <person name="Tabata S."/>
            <person name="Ida S."/>
            <person name="Kurokawa K."/>
            <person name="Ohta H."/>
        </authorList>
    </citation>
    <scope>NUCLEOTIDE SEQUENCE [LARGE SCALE GENOMIC DNA]</scope>
    <source>
        <strain evidence="19 20">NIES-2285</strain>
    </source>
</reference>
<dbReference type="InterPro" id="IPR017441">
    <property type="entry name" value="Protein_kinase_ATP_BS"/>
</dbReference>